<dbReference type="SMART" id="SM00256">
    <property type="entry name" value="FBOX"/>
    <property type="match status" value="1"/>
</dbReference>
<dbReference type="InterPro" id="IPR001810">
    <property type="entry name" value="F-box_dom"/>
</dbReference>
<evidence type="ECO:0000259" key="1">
    <source>
        <dbReference type="PROSITE" id="PS50181"/>
    </source>
</evidence>
<dbReference type="InterPro" id="IPR017451">
    <property type="entry name" value="F-box-assoc_interact_dom"/>
</dbReference>
<dbReference type="SUPFAM" id="SSF81383">
    <property type="entry name" value="F-box domain"/>
    <property type="match status" value="1"/>
</dbReference>
<proteinExistence type="predicted"/>
<dbReference type="OrthoDB" id="1631251at2759"/>
<dbReference type="CDD" id="cd22157">
    <property type="entry name" value="F-box_AtFBW1-like"/>
    <property type="match status" value="1"/>
</dbReference>
<name>A0A6D2IWA9_9BRAS</name>
<dbReference type="InterPro" id="IPR006527">
    <property type="entry name" value="F-box-assoc_dom_typ1"/>
</dbReference>
<sequence>MMKRLSKTKIPELPWDLVEDILCRVPAKSVTRFRSTCKQWNRLIKDKDFARKHSGKAQTQFLALVLTHDFNIHPLSINLHGTTPSVEVKNEHLSLPDPHSINVSAHFQVFRCADGFLLCTSKDERRILVWNPCTSQTIWIEVGDRCKHGRHFILGYHQENRYSEKIYKILSFTPGCRNWEIYDFSSDSWRFLKKDIAPGWEFGHLNNHGVSLKGKIYCFATRLYEYQRGSIFLLRFDFSTGKASSEHVEPLPYLHPYHRYRTLNLSVVRDEKISLLLETYDTPKTEIWVTGKIGENKRASWNKVLAFDLAYSFISGFDSFLLDEVKKVAVCCERTHDVEDLPIHNVVELTIHIDKIHIVEEDDRFTTMDIGTGEDPADLCLPVIIHFVPSLAQIELVGGGKTRNRLKM</sequence>
<evidence type="ECO:0000313" key="2">
    <source>
        <dbReference type="EMBL" id="CAA7032845.1"/>
    </source>
</evidence>
<gene>
    <name evidence="2" type="ORF">MERR_LOCUS20080</name>
</gene>
<dbReference type="PROSITE" id="PS50181">
    <property type="entry name" value="FBOX"/>
    <property type="match status" value="1"/>
</dbReference>
<dbReference type="Gene3D" id="1.20.1280.50">
    <property type="match status" value="1"/>
</dbReference>
<evidence type="ECO:0000313" key="3">
    <source>
        <dbReference type="Proteomes" id="UP000467841"/>
    </source>
</evidence>
<dbReference type="PANTHER" id="PTHR31672">
    <property type="entry name" value="BNACNNG10540D PROTEIN"/>
    <property type="match status" value="1"/>
</dbReference>
<organism evidence="2 3">
    <name type="scientific">Microthlaspi erraticum</name>
    <dbReference type="NCBI Taxonomy" id="1685480"/>
    <lineage>
        <taxon>Eukaryota</taxon>
        <taxon>Viridiplantae</taxon>
        <taxon>Streptophyta</taxon>
        <taxon>Embryophyta</taxon>
        <taxon>Tracheophyta</taxon>
        <taxon>Spermatophyta</taxon>
        <taxon>Magnoliopsida</taxon>
        <taxon>eudicotyledons</taxon>
        <taxon>Gunneridae</taxon>
        <taxon>Pentapetalae</taxon>
        <taxon>rosids</taxon>
        <taxon>malvids</taxon>
        <taxon>Brassicales</taxon>
        <taxon>Brassicaceae</taxon>
        <taxon>Coluteocarpeae</taxon>
        <taxon>Microthlaspi</taxon>
    </lineage>
</organism>
<accession>A0A6D2IWA9</accession>
<feature type="domain" description="F-box" evidence="1">
    <location>
        <begin position="7"/>
        <end position="53"/>
    </location>
</feature>
<dbReference type="AlphaFoldDB" id="A0A6D2IWA9"/>
<dbReference type="PANTHER" id="PTHR31672:SF13">
    <property type="entry name" value="F-BOX PROTEIN CPR30-LIKE"/>
    <property type="match status" value="1"/>
</dbReference>
<protein>
    <recommendedName>
        <fullName evidence="1">F-box domain-containing protein</fullName>
    </recommendedName>
</protein>
<dbReference type="InterPro" id="IPR036047">
    <property type="entry name" value="F-box-like_dom_sf"/>
</dbReference>
<dbReference type="Proteomes" id="UP000467841">
    <property type="component" value="Unassembled WGS sequence"/>
</dbReference>
<dbReference type="SUPFAM" id="SSF50965">
    <property type="entry name" value="Galactose oxidase, central domain"/>
    <property type="match status" value="1"/>
</dbReference>
<comment type="caution">
    <text evidence="2">The sequence shown here is derived from an EMBL/GenBank/DDBJ whole genome shotgun (WGS) entry which is preliminary data.</text>
</comment>
<dbReference type="Pfam" id="PF07734">
    <property type="entry name" value="FBA_1"/>
    <property type="match status" value="1"/>
</dbReference>
<dbReference type="Pfam" id="PF00646">
    <property type="entry name" value="F-box"/>
    <property type="match status" value="1"/>
</dbReference>
<dbReference type="EMBL" id="CACVBM020001129">
    <property type="protein sequence ID" value="CAA7032845.1"/>
    <property type="molecule type" value="Genomic_DNA"/>
</dbReference>
<dbReference type="InterPro" id="IPR011043">
    <property type="entry name" value="Gal_Oxase/kelch_b-propeller"/>
</dbReference>
<reference evidence="2" key="1">
    <citation type="submission" date="2020-01" db="EMBL/GenBank/DDBJ databases">
        <authorList>
            <person name="Mishra B."/>
        </authorList>
    </citation>
    <scope>NUCLEOTIDE SEQUENCE [LARGE SCALE GENOMIC DNA]</scope>
</reference>
<dbReference type="NCBIfam" id="TIGR01640">
    <property type="entry name" value="F_box_assoc_1"/>
    <property type="match status" value="1"/>
</dbReference>
<dbReference type="InterPro" id="IPR050796">
    <property type="entry name" value="SCF_F-box_component"/>
</dbReference>
<keyword evidence="3" id="KW-1185">Reference proteome</keyword>